<evidence type="ECO:0000313" key="4">
    <source>
        <dbReference type="EMBL" id="QYR52530.1"/>
    </source>
</evidence>
<dbReference type="InterPro" id="IPR049492">
    <property type="entry name" value="BD-FAE-like_dom"/>
</dbReference>
<dbReference type="InterPro" id="IPR029058">
    <property type="entry name" value="AB_hydrolase_fold"/>
</dbReference>
<evidence type="ECO:0000259" key="3">
    <source>
        <dbReference type="Pfam" id="PF20434"/>
    </source>
</evidence>
<keyword evidence="1 4" id="KW-0378">Hydrolase</keyword>
<dbReference type="EMBL" id="CP080544">
    <property type="protein sequence ID" value="QYR52530.1"/>
    <property type="molecule type" value="Genomic_DNA"/>
</dbReference>
<reference evidence="4 5" key="1">
    <citation type="submission" date="2021-08" db="EMBL/GenBank/DDBJ databases">
        <title>Lysobacter sp. strain CJ11 Genome sequencing and assembly.</title>
        <authorList>
            <person name="Kim I."/>
        </authorList>
    </citation>
    <scope>NUCLEOTIDE SEQUENCE [LARGE SCALE GENOMIC DNA]</scope>
    <source>
        <strain evidence="4 5">CJ11</strain>
    </source>
</reference>
<dbReference type="Pfam" id="PF20434">
    <property type="entry name" value="BD-FAE"/>
    <property type="match status" value="1"/>
</dbReference>
<evidence type="ECO:0000313" key="5">
    <source>
        <dbReference type="Proteomes" id="UP000824755"/>
    </source>
</evidence>
<dbReference type="PANTHER" id="PTHR48081">
    <property type="entry name" value="AB HYDROLASE SUPERFAMILY PROTEIN C4A8.06C"/>
    <property type="match status" value="1"/>
</dbReference>
<gene>
    <name evidence="4" type="ORF">H8L67_08010</name>
</gene>
<keyword evidence="5" id="KW-1185">Reference proteome</keyword>
<feature type="signal peptide" evidence="2">
    <location>
        <begin position="1"/>
        <end position="21"/>
    </location>
</feature>
<dbReference type="InterPro" id="IPR050300">
    <property type="entry name" value="GDXG_lipolytic_enzyme"/>
</dbReference>
<name>A0ABX8WLN1_9GAMM</name>
<dbReference type="GO" id="GO:0016787">
    <property type="term" value="F:hydrolase activity"/>
    <property type="evidence" value="ECO:0007669"/>
    <property type="project" value="UniProtKB-KW"/>
</dbReference>
<organism evidence="4 5">
    <name type="scientific">Lysobacter soyae</name>
    <dbReference type="NCBI Taxonomy" id="2764185"/>
    <lineage>
        <taxon>Bacteria</taxon>
        <taxon>Pseudomonadati</taxon>
        <taxon>Pseudomonadota</taxon>
        <taxon>Gammaproteobacteria</taxon>
        <taxon>Lysobacterales</taxon>
        <taxon>Lysobacteraceae</taxon>
        <taxon>Lysobacter</taxon>
    </lineage>
</organism>
<dbReference type="PANTHER" id="PTHR48081:SF33">
    <property type="entry name" value="KYNURENINE FORMAMIDASE"/>
    <property type="match status" value="1"/>
</dbReference>
<dbReference type="Gene3D" id="3.40.50.1820">
    <property type="entry name" value="alpha/beta hydrolase"/>
    <property type="match status" value="1"/>
</dbReference>
<evidence type="ECO:0000256" key="2">
    <source>
        <dbReference type="SAM" id="SignalP"/>
    </source>
</evidence>
<dbReference type="RefSeq" id="WP_220379315.1">
    <property type="nucleotide sequence ID" value="NZ_CP080544.1"/>
</dbReference>
<dbReference type="SUPFAM" id="SSF53474">
    <property type="entry name" value="alpha/beta-Hydrolases"/>
    <property type="match status" value="1"/>
</dbReference>
<keyword evidence="2" id="KW-0732">Signal</keyword>
<accession>A0ABX8WLN1</accession>
<feature type="domain" description="BD-FAE-like" evidence="3">
    <location>
        <begin position="64"/>
        <end position="168"/>
    </location>
</feature>
<proteinExistence type="predicted"/>
<dbReference type="Proteomes" id="UP000824755">
    <property type="component" value="Chromosome"/>
</dbReference>
<sequence>MKTLLRLLLITAFCFPSLADAQPAGDRIARMRGASRQDRPVRVPAGTQSFLNLAYGPDPAQRFDLWIPERARNAPVVFYVHGGGWANGGKDNPGIETKLAYWIPRGYAVVSTNYRWVPSVNPIMQAEDVARALAKVQRNARKWHVDPSRVVLMGHSAGAHLVALLGANPRMLTDAGARRPVGIVSLDAGALNVPKLMSQRRVPPLYTNAFGSDPRFWARSSPLDQLGRDAVPMLIVCSSTRHFPTAPCVEGREFAGKAARLGVPMRMLPQAKSHGEINHDLGEPSAYTNVVSQVIDRWVK</sequence>
<protein>
    <submittedName>
        <fullName evidence="4">Alpha/beta hydrolase</fullName>
    </submittedName>
</protein>
<feature type="chain" id="PRO_5047113633" evidence="2">
    <location>
        <begin position="22"/>
        <end position="300"/>
    </location>
</feature>
<evidence type="ECO:0000256" key="1">
    <source>
        <dbReference type="ARBA" id="ARBA00022801"/>
    </source>
</evidence>